<feature type="domain" description="SAC3/GANP/THP3 conserved" evidence="2">
    <location>
        <begin position="4"/>
        <end position="102"/>
    </location>
</feature>
<dbReference type="GO" id="GO:0005634">
    <property type="term" value="C:nucleus"/>
    <property type="evidence" value="ECO:0007669"/>
    <property type="project" value="TreeGrafter"/>
</dbReference>
<dbReference type="Pfam" id="PF03399">
    <property type="entry name" value="SAC3_GANP"/>
    <property type="match status" value="1"/>
</dbReference>
<dbReference type="PANTHER" id="PTHR12436:SF4">
    <property type="entry name" value="LEUKOCYTE RECEPTOR CLUSTER MEMBER 8"/>
    <property type="match status" value="1"/>
</dbReference>
<dbReference type="PANTHER" id="PTHR12436">
    <property type="entry name" value="80 KDA MCM3-ASSOCIATED PROTEIN"/>
    <property type="match status" value="1"/>
</dbReference>
<protein>
    <recommendedName>
        <fullName evidence="2">SAC3/GANP/THP3 conserved domain-containing protein</fullName>
    </recommendedName>
</protein>
<gene>
    <name evidence="3" type="ORF">LSP00402_LOCUS16499</name>
</gene>
<dbReference type="Gene3D" id="1.25.40.990">
    <property type="match status" value="1"/>
</dbReference>
<evidence type="ECO:0000313" key="3">
    <source>
        <dbReference type="EMBL" id="CAD9772509.1"/>
    </source>
</evidence>
<feature type="region of interest" description="Disordered" evidence="1">
    <location>
        <begin position="204"/>
        <end position="236"/>
    </location>
</feature>
<reference evidence="3" key="1">
    <citation type="submission" date="2021-01" db="EMBL/GenBank/DDBJ databases">
        <authorList>
            <person name="Corre E."/>
            <person name="Pelletier E."/>
            <person name="Niang G."/>
            <person name="Scheremetjew M."/>
            <person name="Finn R."/>
            <person name="Kale V."/>
            <person name="Holt S."/>
            <person name="Cochrane G."/>
            <person name="Meng A."/>
            <person name="Brown T."/>
            <person name="Cohen L."/>
        </authorList>
    </citation>
    <scope>NUCLEOTIDE SEQUENCE</scope>
    <source>
        <strain evidence="3">CCMP622</strain>
    </source>
</reference>
<sequence>MEVMCFVANLDSDLRKSPEVHHALQVWTSFASGDYYRFFKLYKAAPNMSAYLMDNLADALREKAIKSLIKAYKLKYPLEKLLEILVYPSKEYILPLLKARKVVVTDDHRFVDLNATHARLAPAVGPPRPAALTANPRPSPTTEEKDWKTAVATLEASVARARAMSDAAERAEAAKRLLKSCKRLLKTPRFDPAVANRLQELLEEVRGMKKKSIKAKKAEKEKEKNKKPKKKKKKKS</sequence>
<feature type="region of interest" description="Disordered" evidence="1">
    <location>
        <begin position="124"/>
        <end position="146"/>
    </location>
</feature>
<evidence type="ECO:0000256" key="1">
    <source>
        <dbReference type="SAM" id="MobiDB-lite"/>
    </source>
</evidence>
<feature type="compositionally biased region" description="Basic residues" evidence="1">
    <location>
        <begin position="225"/>
        <end position="236"/>
    </location>
</feature>
<evidence type="ECO:0000259" key="2">
    <source>
        <dbReference type="Pfam" id="PF03399"/>
    </source>
</evidence>
<organism evidence="3">
    <name type="scientific">Lotharella oceanica</name>
    <dbReference type="NCBI Taxonomy" id="641309"/>
    <lineage>
        <taxon>Eukaryota</taxon>
        <taxon>Sar</taxon>
        <taxon>Rhizaria</taxon>
        <taxon>Cercozoa</taxon>
        <taxon>Chlorarachniophyceae</taxon>
        <taxon>Lotharella</taxon>
    </lineage>
</organism>
<accession>A0A7S2XF49</accession>
<proteinExistence type="predicted"/>
<dbReference type="InterPro" id="IPR045107">
    <property type="entry name" value="SAC3/GANP/THP3"/>
</dbReference>
<name>A0A7S2XF49_9EUKA</name>
<dbReference type="InterPro" id="IPR005062">
    <property type="entry name" value="SAC3/GANP/THP3_conserved"/>
</dbReference>
<dbReference type="EMBL" id="HBHP01026595">
    <property type="protein sequence ID" value="CAD9772509.1"/>
    <property type="molecule type" value="Transcribed_RNA"/>
</dbReference>
<dbReference type="AlphaFoldDB" id="A0A7S2XF49"/>